<dbReference type="AlphaFoldDB" id="A0A1S3I0T7"/>
<protein>
    <submittedName>
        <fullName evidence="4">Uncharacterized protein LOC106159954</fullName>
    </submittedName>
</protein>
<evidence type="ECO:0000313" key="3">
    <source>
        <dbReference type="Proteomes" id="UP000085678"/>
    </source>
</evidence>
<dbReference type="KEGG" id="lak:106159954"/>
<dbReference type="GeneID" id="106159954"/>
<evidence type="ECO:0000313" key="4">
    <source>
        <dbReference type="RefSeq" id="XP_013391873.1"/>
    </source>
</evidence>
<evidence type="ECO:0000256" key="2">
    <source>
        <dbReference type="SAM" id="Phobius"/>
    </source>
</evidence>
<gene>
    <name evidence="4" type="primary">LOC106159954</name>
</gene>
<keyword evidence="2" id="KW-1133">Transmembrane helix</keyword>
<feature type="region of interest" description="Disordered" evidence="1">
    <location>
        <begin position="99"/>
        <end position="157"/>
    </location>
</feature>
<proteinExistence type="predicted"/>
<evidence type="ECO:0000256" key="1">
    <source>
        <dbReference type="SAM" id="MobiDB-lite"/>
    </source>
</evidence>
<accession>A0A1S3I0T7</accession>
<keyword evidence="2" id="KW-0812">Transmembrane</keyword>
<reference evidence="4" key="1">
    <citation type="submission" date="2025-08" db="UniProtKB">
        <authorList>
            <consortium name="RefSeq"/>
        </authorList>
    </citation>
    <scope>IDENTIFICATION</scope>
    <source>
        <tissue evidence="4">Gonads</tissue>
    </source>
</reference>
<feature type="compositionally biased region" description="Polar residues" evidence="1">
    <location>
        <begin position="134"/>
        <end position="147"/>
    </location>
</feature>
<dbReference type="RefSeq" id="XP_013391873.1">
    <property type="nucleotide sequence ID" value="XM_013536419.1"/>
</dbReference>
<dbReference type="InParanoid" id="A0A1S3I0T7"/>
<sequence length="157" mass="16983">MDHIGFSWTTVVFGLLQFLFGLFLITRLLVDKFLGHKDGVVARGLSRRLPQAENDSAGPSEMEYLEHGDHVEKDTGKCSGKGIENKAFVGSSGVETPIFCEPGKLTNDGQESTSCDILESRVESESSSSAVSEPTINNADTQSTPPVDQTEDDTKTN</sequence>
<organism evidence="3 4">
    <name type="scientific">Lingula anatina</name>
    <name type="common">Brachiopod</name>
    <name type="synonym">Lingula unguis</name>
    <dbReference type="NCBI Taxonomy" id="7574"/>
    <lineage>
        <taxon>Eukaryota</taxon>
        <taxon>Metazoa</taxon>
        <taxon>Spiralia</taxon>
        <taxon>Lophotrochozoa</taxon>
        <taxon>Brachiopoda</taxon>
        <taxon>Linguliformea</taxon>
        <taxon>Lingulata</taxon>
        <taxon>Lingulida</taxon>
        <taxon>Linguloidea</taxon>
        <taxon>Lingulidae</taxon>
        <taxon>Lingula</taxon>
    </lineage>
</organism>
<keyword evidence="3" id="KW-1185">Reference proteome</keyword>
<dbReference type="Proteomes" id="UP000085678">
    <property type="component" value="Unplaced"/>
</dbReference>
<keyword evidence="2" id="KW-0472">Membrane</keyword>
<feature type="transmembrane region" description="Helical" evidence="2">
    <location>
        <begin position="6"/>
        <end position="30"/>
    </location>
</feature>
<name>A0A1S3I0T7_LINAN</name>